<dbReference type="Pfam" id="PF22740">
    <property type="entry name" value="PapZ_C"/>
    <property type="match status" value="1"/>
</dbReference>
<name>A0A174LPU9_BACT4</name>
<accession>A0A174LPU9</accession>
<accession>C6ITF1</accession>
<dbReference type="InterPro" id="IPR011009">
    <property type="entry name" value="Kinase-like_dom_sf"/>
</dbReference>
<keyword evidence="3" id="KW-0418">Kinase</keyword>
<dbReference type="Gene3D" id="3.90.1200.10">
    <property type="match status" value="1"/>
</dbReference>
<evidence type="ECO:0000259" key="1">
    <source>
        <dbReference type="Pfam" id="PF01636"/>
    </source>
</evidence>
<evidence type="ECO:0000313" key="3">
    <source>
        <dbReference type="EMBL" id="CUP23750.1"/>
    </source>
</evidence>
<dbReference type="Proteomes" id="UP000095576">
    <property type="component" value="Unassembled WGS sequence"/>
</dbReference>
<sequence length="496" mass="57591">MSKDDINLSIIFIFARKCTTMITEELQKLYQEYTGVPAENITELPSSGSNRRYFRLTGAKTLIGVCGTSVEENDAFLYMAAHFRKSGLPVPEVHIVSENKSYYLQEDLGDTLLFHAIEKGRATSVFSEEEKELLRKTVRLLPAIQFAGADGFDFSRCYPQPEFNQRSILWDLNYFKYCFLKATGMEFQEDKLEDDFQKMSDVLLRSSSATFMYRDFQSRNVMIKDGEPWFIDFQGGRKGPFYYDVASFLWQAKAKYPDSLRQELLKEYIDALRKYQPIDEPYFYSQLRHFVLFRTLQVLGAYGFRGYFEKKPHFIQSVPFAIQNLRDLLKEAYPEYPYLCNVLRELTELKQFTDDLKKRQLTVKVMSFAYKKGIPDDPTGNGGGYVFDCRAVNNPGKYERYKPFTGLDEPVISFLEEDGEILRFLDSVYALVDASVKRYMERGFSNLSVCFGCTGGQHRSVYSAQHLAEHLNRKFGVKVELVHREQNIERTFEATV</sequence>
<reference evidence="3 4" key="1">
    <citation type="submission" date="2015-09" db="EMBL/GenBank/DDBJ databases">
        <authorList>
            <consortium name="Pathogen Informatics"/>
        </authorList>
    </citation>
    <scope>NUCLEOTIDE SEQUENCE [LARGE SCALE GENOMIC DNA]</scope>
    <source>
        <strain evidence="3 4">2789STDY5834899</strain>
    </source>
</reference>
<feature type="domain" description="RapZ C-terminal" evidence="2">
    <location>
        <begin position="362"/>
        <end position="486"/>
    </location>
</feature>
<dbReference type="PANTHER" id="PTHR30448">
    <property type="entry name" value="RNASE ADAPTER PROTEIN RAPZ"/>
    <property type="match status" value="1"/>
</dbReference>
<organism evidence="3 4">
    <name type="scientific">Bacteroides thetaiotaomicron</name>
    <dbReference type="NCBI Taxonomy" id="818"/>
    <lineage>
        <taxon>Bacteria</taxon>
        <taxon>Pseudomonadati</taxon>
        <taxon>Bacteroidota</taxon>
        <taxon>Bacteroidia</taxon>
        <taxon>Bacteroidales</taxon>
        <taxon>Bacteroidaceae</taxon>
        <taxon>Bacteroides</taxon>
    </lineage>
</organism>
<dbReference type="Pfam" id="PF01636">
    <property type="entry name" value="APH"/>
    <property type="match status" value="1"/>
</dbReference>
<dbReference type="PANTHER" id="PTHR30448:SF0">
    <property type="entry name" value="RNASE ADAPTER PROTEIN RAPZ"/>
    <property type="match status" value="1"/>
</dbReference>
<dbReference type="Gene3D" id="3.30.200.20">
    <property type="entry name" value="Phosphorylase Kinase, domain 1"/>
    <property type="match status" value="1"/>
</dbReference>
<dbReference type="InterPro" id="IPR002575">
    <property type="entry name" value="Aminoglycoside_PTrfase"/>
</dbReference>
<dbReference type="SUPFAM" id="SSF56112">
    <property type="entry name" value="Protein kinase-like (PK-like)"/>
    <property type="match status" value="1"/>
</dbReference>
<dbReference type="EMBL" id="CZAP01000004">
    <property type="protein sequence ID" value="CUP23750.1"/>
    <property type="molecule type" value="Genomic_DNA"/>
</dbReference>
<feature type="domain" description="Aminoglycoside phosphotransferase" evidence="1">
    <location>
        <begin position="41"/>
        <end position="277"/>
    </location>
</feature>
<dbReference type="GO" id="GO:0005524">
    <property type="term" value="F:ATP binding"/>
    <property type="evidence" value="ECO:0007669"/>
    <property type="project" value="InterPro"/>
</dbReference>
<keyword evidence="3" id="KW-0808">Transferase</keyword>
<dbReference type="AlphaFoldDB" id="A0A174LPU9"/>
<dbReference type="InterPro" id="IPR005337">
    <property type="entry name" value="RapZ-like"/>
</dbReference>
<gene>
    <name evidence="3" type="primary">yhbJ</name>
    <name evidence="3" type="ORF">ERS852511_01523</name>
</gene>
<evidence type="ECO:0000313" key="4">
    <source>
        <dbReference type="Proteomes" id="UP000095576"/>
    </source>
</evidence>
<proteinExistence type="predicted"/>
<protein>
    <submittedName>
        <fullName evidence="3">Predicted P-loop-containing kinase</fullName>
    </submittedName>
</protein>
<dbReference type="InterPro" id="IPR053931">
    <property type="entry name" value="RapZ_C"/>
</dbReference>
<evidence type="ECO:0000259" key="2">
    <source>
        <dbReference type="Pfam" id="PF22740"/>
    </source>
</evidence>
<dbReference type="GO" id="GO:0016301">
    <property type="term" value="F:kinase activity"/>
    <property type="evidence" value="ECO:0007669"/>
    <property type="project" value="UniProtKB-KW"/>
</dbReference>